<dbReference type="GO" id="GO:0016020">
    <property type="term" value="C:membrane"/>
    <property type="evidence" value="ECO:0007669"/>
    <property type="project" value="InterPro"/>
</dbReference>
<dbReference type="GO" id="GO:0005829">
    <property type="term" value="C:cytosol"/>
    <property type="evidence" value="ECO:0007669"/>
    <property type="project" value="TreeGrafter"/>
</dbReference>
<reference evidence="3 4" key="2">
    <citation type="submission" date="2018-11" db="EMBL/GenBank/DDBJ databases">
        <authorList>
            <consortium name="Pathogen Informatics"/>
        </authorList>
    </citation>
    <scope>NUCLEOTIDE SEQUENCE [LARGE SCALE GENOMIC DNA]</scope>
</reference>
<feature type="region of interest" description="Disordered" evidence="2">
    <location>
        <begin position="1"/>
        <end position="58"/>
    </location>
</feature>
<feature type="compositionally biased region" description="Polar residues" evidence="2">
    <location>
        <begin position="29"/>
        <end position="45"/>
    </location>
</feature>
<evidence type="ECO:0000256" key="2">
    <source>
        <dbReference type="SAM" id="MobiDB-lite"/>
    </source>
</evidence>
<evidence type="ECO:0000256" key="1">
    <source>
        <dbReference type="ARBA" id="ARBA00010964"/>
    </source>
</evidence>
<evidence type="ECO:0000313" key="4">
    <source>
        <dbReference type="Proteomes" id="UP000267096"/>
    </source>
</evidence>
<dbReference type="OrthoDB" id="10038884at2759"/>
<gene>
    <name evidence="3" type="ORF">ASIM_LOCUS15216</name>
</gene>
<accession>A0A0M3K4B8</accession>
<dbReference type="AlphaFoldDB" id="A0A0M3K4B8"/>
<dbReference type="GO" id="GO:0048513">
    <property type="term" value="P:animal organ development"/>
    <property type="evidence" value="ECO:0007669"/>
    <property type="project" value="TreeGrafter"/>
</dbReference>
<feature type="compositionally biased region" description="Polar residues" evidence="2">
    <location>
        <begin position="1"/>
        <end position="13"/>
    </location>
</feature>
<dbReference type="GO" id="GO:0046580">
    <property type="term" value="P:negative regulation of Ras protein signal transduction"/>
    <property type="evidence" value="ECO:0007669"/>
    <property type="project" value="TreeGrafter"/>
</dbReference>
<protein>
    <submittedName>
        <fullName evidence="5">Protein sprouty (inferred by orthology to a D. melanogaster protein)</fullName>
    </submittedName>
</protein>
<dbReference type="PANTHER" id="PTHR12365">
    <property type="entry name" value="SPROUTY"/>
    <property type="match status" value="1"/>
</dbReference>
<dbReference type="GO" id="GO:0040037">
    <property type="term" value="P:negative regulation of fibroblast growth factor receptor signaling pathway"/>
    <property type="evidence" value="ECO:0007669"/>
    <property type="project" value="TreeGrafter"/>
</dbReference>
<evidence type="ECO:0000313" key="3">
    <source>
        <dbReference type="EMBL" id="VDK54532.1"/>
    </source>
</evidence>
<reference evidence="5" key="1">
    <citation type="submission" date="2017-02" db="UniProtKB">
        <authorList>
            <consortium name="WormBaseParasite"/>
        </authorList>
    </citation>
    <scope>IDENTIFICATION</scope>
</reference>
<dbReference type="EMBL" id="UYRR01032182">
    <property type="protein sequence ID" value="VDK54532.1"/>
    <property type="molecule type" value="Genomic_DNA"/>
</dbReference>
<dbReference type="Proteomes" id="UP000267096">
    <property type="component" value="Unassembled WGS sequence"/>
</dbReference>
<organism evidence="5">
    <name type="scientific">Anisakis simplex</name>
    <name type="common">Herring worm</name>
    <dbReference type="NCBI Taxonomy" id="6269"/>
    <lineage>
        <taxon>Eukaryota</taxon>
        <taxon>Metazoa</taxon>
        <taxon>Ecdysozoa</taxon>
        <taxon>Nematoda</taxon>
        <taxon>Chromadorea</taxon>
        <taxon>Rhabditida</taxon>
        <taxon>Spirurina</taxon>
        <taxon>Ascaridomorpha</taxon>
        <taxon>Ascaridoidea</taxon>
        <taxon>Anisakidae</taxon>
        <taxon>Anisakis</taxon>
        <taxon>Anisakis simplex complex</taxon>
    </lineage>
</organism>
<sequence length="323" mass="35930">MPSYSNHLSTTRLTKSEKNVYTPAPDAAQSMSGIEQPSTSSSYQASDHELKPKQRSTSDLSINVKRRIIAVNSSRQTEPSDEISPVDTVPVVLSSLSCKLKRNLNPHYDTHGVQETNRFFEMFALCCKMMPHARSIDFQPFQNTLHVSFGDADKYRLAKRSECIDGSSSSSLVRLRVCPKCHRCRCVQCSRRRHLPSKWICGDTCLLSSSCLVDTLSCMCCVKATRYHCHCLHQSSQSDAHSNSSISGLKIALGRRRIVELVCVVLALPCLPCLCCYLPLKGCEAAADAIYCSWNDNSCHCDRRVQSSVTVITEQPQTISAKL</sequence>
<keyword evidence="4" id="KW-1185">Reference proteome</keyword>
<dbReference type="InterPro" id="IPR051192">
    <property type="entry name" value="Sprouty_domain"/>
</dbReference>
<dbReference type="InterPro" id="IPR007875">
    <property type="entry name" value="Sprouty"/>
</dbReference>
<dbReference type="WBParaSite" id="ASIM_0001580901-mRNA-1">
    <property type="protein sequence ID" value="ASIM_0001580901-mRNA-1"/>
    <property type="gene ID" value="ASIM_0001580901"/>
</dbReference>
<dbReference type="Pfam" id="PF05210">
    <property type="entry name" value="Sprouty"/>
    <property type="match status" value="1"/>
</dbReference>
<name>A0A0M3K4B8_ANISI</name>
<comment type="similarity">
    <text evidence="1">Belongs to the sprouty family.</text>
</comment>
<dbReference type="PANTHER" id="PTHR12365:SF7">
    <property type="entry name" value="PROTEIN SPROUTY"/>
    <property type="match status" value="1"/>
</dbReference>
<evidence type="ECO:0000313" key="5">
    <source>
        <dbReference type="WBParaSite" id="ASIM_0001580901-mRNA-1"/>
    </source>
</evidence>
<proteinExistence type="inferred from homology"/>